<comment type="similarity">
    <text evidence="1 3">Belongs to the UreD family.</text>
</comment>
<evidence type="ECO:0000313" key="4">
    <source>
        <dbReference type="EMBL" id="MDY8109038.1"/>
    </source>
</evidence>
<name>A0ABU5I224_9HYPH</name>
<proteinExistence type="inferred from homology"/>
<comment type="subcellular location">
    <subcellularLocation>
        <location evidence="3">Cytoplasm</location>
    </subcellularLocation>
</comment>
<dbReference type="Pfam" id="PF01774">
    <property type="entry name" value="UreD"/>
    <property type="match status" value="1"/>
</dbReference>
<keyword evidence="5" id="KW-1185">Reference proteome</keyword>
<comment type="function">
    <text evidence="3">Required for maturation of urease via the functional incorporation of the urease nickel metallocenter.</text>
</comment>
<keyword evidence="3" id="KW-0963">Cytoplasm</keyword>
<dbReference type="EMBL" id="JAXLPB010000002">
    <property type="protein sequence ID" value="MDY8109038.1"/>
    <property type="molecule type" value="Genomic_DNA"/>
</dbReference>
<protein>
    <recommendedName>
        <fullName evidence="3">Urease accessory protein UreD</fullName>
    </recommendedName>
</protein>
<dbReference type="PANTHER" id="PTHR33643">
    <property type="entry name" value="UREASE ACCESSORY PROTEIN D"/>
    <property type="match status" value="1"/>
</dbReference>
<evidence type="ECO:0000256" key="2">
    <source>
        <dbReference type="ARBA" id="ARBA00023186"/>
    </source>
</evidence>
<comment type="caution">
    <text evidence="4">The sequence shown here is derived from an EMBL/GenBank/DDBJ whole genome shotgun (WGS) entry which is preliminary data.</text>
</comment>
<dbReference type="InterPro" id="IPR002669">
    <property type="entry name" value="UreD"/>
</dbReference>
<comment type="subunit">
    <text evidence="3">UreD, UreF and UreG form a complex that acts as a GTP-hydrolysis-dependent molecular chaperone, activating the urease apoprotein by helping to assemble the nickel containing metallocenter of UreC. The UreE protein probably delivers the nickel.</text>
</comment>
<dbReference type="RefSeq" id="WP_322186502.1">
    <property type="nucleotide sequence ID" value="NZ_JAXLPB010000002.1"/>
</dbReference>
<dbReference type="HAMAP" id="MF_01384">
    <property type="entry name" value="UreD"/>
    <property type="match status" value="1"/>
</dbReference>
<evidence type="ECO:0000256" key="1">
    <source>
        <dbReference type="ARBA" id="ARBA00007177"/>
    </source>
</evidence>
<keyword evidence="2 3" id="KW-0143">Chaperone</keyword>
<evidence type="ECO:0000313" key="5">
    <source>
        <dbReference type="Proteomes" id="UP001294412"/>
    </source>
</evidence>
<dbReference type="PANTHER" id="PTHR33643:SF1">
    <property type="entry name" value="UREASE ACCESSORY PROTEIN D"/>
    <property type="match status" value="1"/>
</dbReference>
<dbReference type="Proteomes" id="UP001294412">
    <property type="component" value="Unassembled WGS sequence"/>
</dbReference>
<organism evidence="4 5">
    <name type="scientific">Fulvimarina uroteuthidis</name>
    <dbReference type="NCBI Taxonomy" id="3098149"/>
    <lineage>
        <taxon>Bacteria</taxon>
        <taxon>Pseudomonadati</taxon>
        <taxon>Pseudomonadota</taxon>
        <taxon>Alphaproteobacteria</taxon>
        <taxon>Hyphomicrobiales</taxon>
        <taxon>Aurantimonadaceae</taxon>
        <taxon>Fulvimarina</taxon>
    </lineage>
</organism>
<sequence>MTAQPALEIIADRDPDAARPGVRMQRSFGTGRIVAKSAPDGATRLQTLYQEGSARIRLPNSHSNGRLEAVLLNTSGGMTGGDRMSWNCEAGPGTHLTLASQTAERLYRAPQGRAETTIRLDVKEDAALHWLAQETIAFDGAAFSRTIDCDLSEGASLLVCEPLIFGRGAMNERVRTGTLRDRWTVRQAGRPVHVEALRLNGAIDDKLQSAAVARGAIAHASVLLVGPQGEALEARARAIVGDAGGASYVGGKLVVRMMAGSALALRRRLVPLLIHLRGGYALPRCWSV</sequence>
<evidence type="ECO:0000256" key="3">
    <source>
        <dbReference type="HAMAP-Rule" id="MF_01384"/>
    </source>
</evidence>
<accession>A0ABU5I224</accession>
<gene>
    <name evidence="3" type="primary">ureD</name>
    <name evidence="4" type="ORF">U0C82_07760</name>
</gene>
<keyword evidence="3" id="KW-0996">Nickel insertion</keyword>
<reference evidence="4 5" key="1">
    <citation type="submission" date="2023-12" db="EMBL/GenBank/DDBJ databases">
        <title>Description of Novel Strain Fulvimarina sp. 2208YS6-2-32 isolated from Uroteuthis (Photololigo) edulis.</title>
        <authorList>
            <person name="Park J.-S."/>
        </authorList>
    </citation>
    <scope>NUCLEOTIDE SEQUENCE [LARGE SCALE GENOMIC DNA]</scope>
    <source>
        <strain evidence="4 5">2208YS6-2-32</strain>
    </source>
</reference>